<dbReference type="SUPFAM" id="SSF53098">
    <property type="entry name" value="Ribonuclease H-like"/>
    <property type="match status" value="1"/>
</dbReference>
<dbReference type="PANTHER" id="PTHR11439:SF467">
    <property type="entry name" value="INTEGRASE CATALYTIC DOMAIN-CONTAINING PROTEIN"/>
    <property type="match status" value="1"/>
</dbReference>
<dbReference type="Pfam" id="PF07727">
    <property type="entry name" value="RVT_2"/>
    <property type="match status" value="1"/>
</dbReference>
<feature type="compositionally biased region" description="Low complexity" evidence="1">
    <location>
        <begin position="330"/>
        <end position="346"/>
    </location>
</feature>
<feature type="domain" description="Reverse transcriptase Ty1/copia-type" evidence="2">
    <location>
        <begin position="459"/>
        <end position="550"/>
    </location>
</feature>
<dbReference type="Pfam" id="PF25597">
    <property type="entry name" value="SH3_retrovirus"/>
    <property type="match status" value="1"/>
</dbReference>
<protein>
    <submittedName>
        <fullName evidence="4">Uncharacterized protein</fullName>
    </submittedName>
</protein>
<dbReference type="EMBL" id="AM463149">
    <property type="protein sequence ID" value="CAN61499.1"/>
    <property type="molecule type" value="Genomic_DNA"/>
</dbReference>
<dbReference type="InterPro" id="IPR057670">
    <property type="entry name" value="SH3_retrovirus"/>
</dbReference>
<evidence type="ECO:0000259" key="3">
    <source>
        <dbReference type="Pfam" id="PF25597"/>
    </source>
</evidence>
<dbReference type="InterPro" id="IPR036397">
    <property type="entry name" value="RNaseH_sf"/>
</dbReference>
<organism evidence="4">
    <name type="scientific">Vitis vinifera</name>
    <name type="common">Grape</name>
    <dbReference type="NCBI Taxonomy" id="29760"/>
    <lineage>
        <taxon>Eukaryota</taxon>
        <taxon>Viridiplantae</taxon>
        <taxon>Streptophyta</taxon>
        <taxon>Embryophyta</taxon>
        <taxon>Tracheophyta</taxon>
        <taxon>Spermatophyta</taxon>
        <taxon>Magnoliopsida</taxon>
        <taxon>eudicotyledons</taxon>
        <taxon>Gunneridae</taxon>
        <taxon>Pentapetalae</taxon>
        <taxon>rosids</taxon>
        <taxon>Vitales</taxon>
        <taxon>Vitaceae</taxon>
        <taxon>Viteae</taxon>
        <taxon>Vitis</taxon>
    </lineage>
</organism>
<gene>
    <name evidence="4" type="ORF">VITISV_040265</name>
</gene>
<sequence length="913" mass="103950">MDTQTSGTSFRLKRNVMAPILSLVLDFCQHTAPRQTSIANANDIISSVQGVGTVMLSQTLSLSNTLFVPSISHKLLFVSQLTKDLNCTALMCPDFCLIQDILTKEIIGRGTKNGGFYYMDDFKIGQAHHVGQSDFQCETCILVKSHWTIYSLHNNKSDHGLIHQTSCPHTPEQNDVAECKNHHILETTRALLLGAHVPSSHWPDTITTTVHLINRMPSRILGFKTPLQALIVSILVLLSTTLPPRTFGCIVYVHLHRNQCTKLDPCARRCYRCYDPTNRRLYVTMDVTFLEFEMFYHPSNSFLQGKTHNEELNWFKDIPLTIELPTTMEQTTEPPTTMGMEQTTEPSMLTTKTPTPIVETPPHSTVPHDPTFENIPKEIPEVSCPLVTKHLTDGYQLPPRHNRGKPPECYSPDIEIHKSKYPIANYVSTKKLSESLKSFSNALLWVQKMKEEMEALLKNKTWILVSLLEGHKTVGCKWVFSIKYKADGLIKRYKTYEVDYMETFSSVAKLNTVRVLLFLVVNLDWPLLQFDVKNAFLHGDLEEEIYMDIPLLGTLKRLARRCAAEFEMKSLGGLKYFVGIVVAQSKRGIFLSQRKYQRLVGKLIYLSHTWPDIIYAVSVVSQFMHYPSEDHMNAVTQILRYLKGTSWKGIMFSKNGPLKITGYADVDWAGNIFDKKSTSDYFTFVGGNLVTWRSKKQKVVALSSAKVKFRGMAKGLCELLGLRRLLIEIGFPPSREMNLFCDNKAAIDIAHNPVQHDRTKHVEVNRHFIKQNLEAKIIRFSPVKSQDQLADILTKAVCSKLFHSSLDNNNEIKEKHMNKRLLGKMPNFCLKSSKKKGGLQREELDGLRAEERHKRDVEFRSYGTHVDNRVLGGWLKHIKQSSHEERNEYSSPTLASAMTDLVPAFTFILAIIS</sequence>
<feature type="domain" description="Retroviral polymerase SH3-like" evidence="3">
    <location>
        <begin position="249"/>
        <end position="297"/>
    </location>
</feature>
<name>A5BL16_VITVI</name>
<dbReference type="GO" id="GO:0003676">
    <property type="term" value="F:nucleic acid binding"/>
    <property type="evidence" value="ECO:0007669"/>
    <property type="project" value="InterPro"/>
</dbReference>
<feature type="region of interest" description="Disordered" evidence="1">
    <location>
        <begin position="330"/>
        <end position="367"/>
    </location>
</feature>
<reference evidence="4" key="1">
    <citation type="journal article" date="2007" name="PLoS ONE">
        <title>The first genome sequence of an elite grapevine cultivar (Pinot noir Vitis vinifera L.): coping with a highly heterozygous genome.</title>
        <authorList>
            <person name="Velasco R."/>
            <person name="Zharkikh A."/>
            <person name="Troggio M."/>
            <person name="Cartwright D.A."/>
            <person name="Cestaro A."/>
            <person name="Pruss D."/>
            <person name="Pindo M."/>
            <person name="FitzGerald L.M."/>
            <person name="Vezzulli S."/>
            <person name="Reid J."/>
            <person name="Malacarne G."/>
            <person name="Iliev D."/>
            <person name="Coppola G."/>
            <person name="Wardell B."/>
            <person name="Micheletti D."/>
            <person name="Macalma T."/>
            <person name="Facci M."/>
            <person name="Mitchell J.T."/>
            <person name="Perazzolli M."/>
            <person name="Eldredge G."/>
            <person name="Gatto P."/>
            <person name="Oyzerski R."/>
            <person name="Moretto M."/>
            <person name="Gutin N."/>
            <person name="Stefanini M."/>
            <person name="Chen Y."/>
            <person name="Segala C."/>
            <person name="Davenport C."/>
            <person name="Dematte L."/>
            <person name="Mraz A."/>
            <person name="Battilana J."/>
            <person name="Stormo K."/>
            <person name="Costa F."/>
            <person name="Tao Q."/>
            <person name="Si-Ammour A."/>
            <person name="Harkins T."/>
            <person name="Lackey A."/>
            <person name="Perbost C."/>
            <person name="Taillon B."/>
            <person name="Stella A."/>
            <person name="Solovyev V."/>
            <person name="Fawcett J.A."/>
            <person name="Sterck L."/>
            <person name="Vandepoele K."/>
            <person name="Grando S.M."/>
            <person name="Toppo S."/>
            <person name="Moser C."/>
            <person name="Lanchbury J."/>
            <person name="Bogden R."/>
            <person name="Skolnick M."/>
            <person name="Sgaramella V."/>
            <person name="Bhatnagar S.K."/>
            <person name="Fontana P."/>
            <person name="Gutin A."/>
            <person name="Van de Peer Y."/>
            <person name="Salamini F."/>
            <person name="Viola R."/>
        </authorList>
    </citation>
    <scope>NUCLEOTIDE SEQUENCE</scope>
</reference>
<evidence type="ECO:0000259" key="2">
    <source>
        <dbReference type="Pfam" id="PF07727"/>
    </source>
</evidence>
<evidence type="ECO:0000313" key="4">
    <source>
        <dbReference type="EMBL" id="CAN61499.1"/>
    </source>
</evidence>
<dbReference type="InterPro" id="IPR013103">
    <property type="entry name" value="RVT_2"/>
</dbReference>
<proteinExistence type="predicted"/>
<dbReference type="Gene3D" id="3.30.420.10">
    <property type="entry name" value="Ribonuclease H-like superfamily/Ribonuclease H"/>
    <property type="match status" value="1"/>
</dbReference>
<dbReference type="AlphaFoldDB" id="A5BL16"/>
<evidence type="ECO:0000256" key="1">
    <source>
        <dbReference type="SAM" id="MobiDB-lite"/>
    </source>
</evidence>
<dbReference type="InterPro" id="IPR043502">
    <property type="entry name" value="DNA/RNA_pol_sf"/>
</dbReference>
<dbReference type="SUPFAM" id="SSF56672">
    <property type="entry name" value="DNA/RNA polymerases"/>
    <property type="match status" value="1"/>
</dbReference>
<dbReference type="PANTHER" id="PTHR11439">
    <property type="entry name" value="GAG-POL-RELATED RETROTRANSPOSON"/>
    <property type="match status" value="1"/>
</dbReference>
<dbReference type="InterPro" id="IPR012337">
    <property type="entry name" value="RNaseH-like_sf"/>
</dbReference>
<dbReference type="ExpressionAtlas" id="A5BL16">
    <property type="expression patterns" value="baseline and differential"/>
</dbReference>
<dbReference type="CDD" id="cd09272">
    <property type="entry name" value="RNase_HI_RT_Ty1"/>
    <property type="match status" value="1"/>
</dbReference>
<accession>A5BL16</accession>